<dbReference type="Gene3D" id="4.10.49.10">
    <property type="entry name" value="Cytochrome c oxidase subunit VIIc"/>
    <property type="match status" value="1"/>
</dbReference>
<protein>
    <recommendedName>
        <fullName evidence="4 12">Cytochrome c oxidase subunit 7C, mitochondrial</fullName>
    </recommendedName>
    <alternativeName>
        <fullName evidence="11 12">Cytochrome c oxidase polypeptide VIIc</fullName>
    </alternativeName>
</protein>
<dbReference type="InterPro" id="IPR004202">
    <property type="entry name" value="COX7C/Cox8"/>
</dbReference>
<dbReference type="CDD" id="cd00929">
    <property type="entry name" value="Cyt_c_Oxidase_VIIc"/>
    <property type="match status" value="1"/>
</dbReference>
<name>A0A8C2SE85_CAPHI</name>
<dbReference type="Ensembl" id="ENSCHIT00010036456.1">
    <property type="protein sequence ID" value="ENSCHIP00010025842.1"/>
    <property type="gene ID" value="ENSCHIG00010019227.1"/>
</dbReference>
<dbReference type="SUPFAM" id="SSF81427">
    <property type="entry name" value="Mitochondrial cytochrome c oxidase subunit VIIc (aka VIIIa)"/>
    <property type="match status" value="1"/>
</dbReference>
<keyword evidence="9 12" id="KW-0496">Mitochondrion</keyword>
<dbReference type="InterPro" id="IPR036636">
    <property type="entry name" value="COX7C/Cox8_sf"/>
</dbReference>
<evidence type="ECO:0000256" key="4">
    <source>
        <dbReference type="ARBA" id="ARBA00017004"/>
    </source>
</evidence>
<comment type="function">
    <text evidence="12">Component of the cytochrome c oxidase, the last enzyme in the mitochondrial electron transport chain which drives oxidative phosphorylation. The respiratory chain contains 3 multisubunit complexes succinate dehydrogenase (complex II, CII), ubiquinol-cytochrome c oxidoreductase (cytochrome b-c1 complex, complex III, CIII) and cytochrome c oxidase (complex IV, CIV), that cooperate to transfer electrons derived from NADH and succinate to molecular oxygen, creating an electrochemical gradient over the inner membrane that drives transmembrane transport and the ATP synthase. Cytochrome c oxidase is the component of the respiratory chain that catalyzes the reduction of oxygen to water. Electrons originating from reduced cytochrome c in the intermembrane space (IMS) are transferred via the dinuclear copper A center (CU(A)) of subunit 2 and heme A of subunit 1 to the active site in subunit 1, a binuclear center (BNC) formed by heme A3 and copper B (CU(B)). The BNC reduces molecular oxygen to 2 water molecules using 4 electrons from cytochrome c in the IMS and 4 protons from the mitochondrial matrix.</text>
</comment>
<keyword evidence="5 12" id="KW-0812">Transmembrane</keyword>
<evidence type="ECO:0000256" key="2">
    <source>
        <dbReference type="ARBA" id="ARBA00004673"/>
    </source>
</evidence>
<evidence type="ECO:0000256" key="10">
    <source>
        <dbReference type="ARBA" id="ARBA00023136"/>
    </source>
</evidence>
<keyword evidence="7 12" id="KW-0809">Transit peptide</keyword>
<dbReference type="FunFam" id="4.10.49.10:FF:000001">
    <property type="entry name" value="Cytochrome c oxidase subunit 7C"/>
    <property type="match status" value="1"/>
</dbReference>
<comment type="subunit">
    <text evidence="12">Component of the cytochrome c oxidase (complex IV, CIV), a multisubunit enzyme composed of 14 subunits. The complex is composed of a catalytic core of 3 subunits, encoded in the mitochondrial DNA, and 11 supernumerary subunits, which are encoded in the nuclear genome. The complex exists as a monomer or a dimer and forms supercomplexes (SCs) in the inner mitochondrial membrane with NADH-ubiquinone oxidoreductase (complex I, CI) and ubiquinol-cytochrome c oxidoreductase (cytochrome b-c1 complex, complex III, CIII), resulting in different assemblies (supercomplex SCI(1)III(2)IV(1) and megacomplex MCI(2)III(2)IV(2)).</text>
</comment>
<keyword evidence="6 12" id="KW-0999">Mitochondrion inner membrane</keyword>
<feature type="transmembrane region" description="Helical" evidence="12">
    <location>
        <begin position="35"/>
        <end position="56"/>
    </location>
</feature>
<evidence type="ECO:0000256" key="12">
    <source>
        <dbReference type="RuleBase" id="RU368123"/>
    </source>
</evidence>
<comment type="pathway">
    <text evidence="2 12">Energy metabolism; oxidative phosphorylation.</text>
</comment>
<evidence type="ECO:0000256" key="11">
    <source>
        <dbReference type="ARBA" id="ARBA00031140"/>
    </source>
</evidence>
<accession>A0A8C2SE85</accession>
<reference evidence="13" key="1">
    <citation type="submission" date="2019-03" db="EMBL/GenBank/DDBJ databases">
        <title>Genome sequencing and reference-guided assembly of Black Bengal Goat (Capra hircus).</title>
        <authorList>
            <person name="Siddiki A.Z."/>
            <person name="Baten A."/>
            <person name="Billah M."/>
            <person name="Alam M.A.U."/>
            <person name="Shawrob K.S.M."/>
            <person name="Saha S."/>
            <person name="Chowdhury M."/>
            <person name="Rahman A.H."/>
            <person name="Stear M."/>
            <person name="Miah G."/>
            <person name="Das G.B."/>
            <person name="Hossain M.M."/>
            <person name="Kumkum M."/>
            <person name="Islam M.S."/>
            <person name="Mollah A.M."/>
            <person name="Ahsan A."/>
            <person name="Tusar F."/>
            <person name="Khan M.K.I."/>
        </authorList>
    </citation>
    <scope>NUCLEOTIDE SEQUENCE [LARGE SCALE GENOMIC DNA]</scope>
</reference>
<dbReference type="PANTHER" id="PTHR13313">
    <property type="entry name" value="CYTOCHROME C OXIDASE SUBUNIT VIIC"/>
    <property type="match status" value="1"/>
</dbReference>
<evidence type="ECO:0000256" key="7">
    <source>
        <dbReference type="ARBA" id="ARBA00022946"/>
    </source>
</evidence>
<comment type="subcellular location">
    <subcellularLocation>
        <location evidence="1 12">Mitochondrion inner membrane</location>
        <topology evidence="1 12">Single-pass membrane protein</topology>
    </subcellularLocation>
</comment>
<evidence type="ECO:0000256" key="3">
    <source>
        <dbReference type="ARBA" id="ARBA00010514"/>
    </source>
</evidence>
<dbReference type="GO" id="GO:0006123">
    <property type="term" value="P:mitochondrial electron transport, cytochrome c to oxygen"/>
    <property type="evidence" value="ECO:0007669"/>
    <property type="project" value="UniProtKB-UniRule"/>
</dbReference>
<dbReference type="GO" id="GO:0045277">
    <property type="term" value="C:respiratory chain complex IV"/>
    <property type="evidence" value="ECO:0007669"/>
    <property type="project" value="UniProtKB-UniRule"/>
</dbReference>
<dbReference type="Pfam" id="PF02935">
    <property type="entry name" value="COX7C"/>
    <property type="match status" value="1"/>
</dbReference>
<proteinExistence type="inferred from homology"/>
<evidence type="ECO:0000256" key="9">
    <source>
        <dbReference type="ARBA" id="ARBA00023128"/>
    </source>
</evidence>
<reference evidence="13" key="2">
    <citation type="submission" date="2025-05" db="UniProtKB">
        <authorList>
            <consortium name="Ensembl"/>
        </authorList>
    </citation>
    <scope>IDENTIFICATION</scope>
</reference>
<organism evidence="13">
    <name type="scientific">Capra hircus</name>
    <name type="common">Goat</name>
    <dbReference type="NCBI Taxonomy" id="9925"/>
    <lineage>
        <taxon>Eukaryota</taxon>
        <taxon>Metazoa</taxon>
        <taxon>Chordata</taxon>
        <taxon>Craniata</taxon>
        <taxon>Vertebrata</taxon>
        <taxon>Euteleostomi</taxon>
        <taxon>Mammalia</taxon>
        <taxon>Eutheria</taxon>
        <taxon>Laurasiatheria</taxon>
        <taxon>Artiodactyla</taxon>
        <taxon>Ruminantia</taxon>
        <taxon>Pecora</taxon>
        <taxon>Bovidae</taxon>
        <taxon>Caprinae</taxon>
        <taxon>Capra</taxon>
    </lineage>
</organism>
<comment type="similarity">
    <text evidence="3 12">Belongs to the cytochrome c oxidase VIIc family.</text>
</comment>
<keyword evidence="8 12" id="KW-1133">Transmembrane helix</keyword>
<dbReference type="PANTHER" id="PTHR13313:SF0">
    <property type="entry name" value="CYTOCHROME C OXIDASE SUBUNIT 7C, MITOCHONDRIAL"/>
    <property type="match status" value="1"/>
</dbReference>
<dbReference type="AlphaFoldDB" id="A0A8C2SE85"/>
<dbReference type="GO" id="GO:0005743">
    <property type="term" value="C:mitochondrial inner membrane"/>
    <property type="evidence" value="ECO:0007669"/>
    <property type="project" value="UniProtKB-SubCell"/>
</dbReference>
<dbReference type="Ensembl" id="ENSCHIT00010058079.1">
    <property type="protein sequence ID" value="ENSCHIP00010041718.1"/>
    <property type="gene ID" value="ENSCHIG00010030513.1"/>
</dbReference>
<keyword evidence="10 12" id="KW-0472">Membrane</keyword>
<evidence type="ECO:0000313" key="13">
    <source>
        <dbReference type="Ensembl" id="ENSCHIP00010041718.1"/>
    </source>
</evidence>
<evidence type="ECO:0000256" key="6">
    <source>
        <dbReference type="ARBA" id="ARBA00022792"/>
    </source>
</evidence>
<sequence>VLGQSVQRLASSVVHRSHYEEGPGKNIPLSVESKWRFLAMMTWFFGFGFAVPFLIVRHQPLKK</sequence>
<evidence type="ECO:0000256" key="1">
    <source>
        <dbReference type="ARBA" id="ARBA00004434"/>
    </source>
</evidence>
<dbReference type="UniPathway" id="UPA00705"/>
<evidence type="ECO:0000256" key="5">
    <source>
        <dbReference type="ARBA" id="ARBA00022692"/>
    </source>
</evidence>
<evidence type="ECO:0000256" key="8">
    <source>
        <dbReference type="ARBA" id="ARBA00022989"/>
    </source>
</evidence>